<proteinExistence type="inferred from homology"/>
<keyword evidence="3 5" id="KW-0274">FAD</keyword>
<evidence type="ECO:0000313" key="11">
    <source>
        <dbReference type="Proteomes" id="UP000198983"/>
    </source>
</evidence>
<dbReference type="Pfam" id="PF02852">
    <property type="entry name" value="Pyr_redox_dim"/>
    <property type="match status" value="1"/>
</dbReference>
<accession>A0A1H1PBX7</accession>
<feature type="compositionally biased region" description="Gly residues" evidence="7">
    <location>
        <begin position="132"/>
        <end position="144"/>
    </location>
</feature>
<comment type="similarity">
    <text evidence="1">Belongs to the class-I pyridine nucleotide-disulfide oxidoreductase family.</text>
</comment>
<dbReference type="InterPro" id="IPR023753">
    <property type="entry name" value="FAD/NAD-binding_dom"/>
</dbReference>
<dbReference type="InterPro" id="IPR001100">
    <property type="entry name" value="Pyr_nuc-diS_OxRdtase"/>
</dbReference>
<dbReference type="AlphaFoldDB" id="A0A1H1PBX7"/>
<dbReference type="Pfam" id="PF07992">
    <property type="entry name" value="Pyr_redox_2"/>
    <property type="match status" value="1"/>
</dbReference>
<evidence type="ECO:0000256" key="2">
    <source>
        <dbReference type="ARBA" id="ARBA00022630"/>
    </source>
</evidence>
<dbReference type="EMBL" id="LT629732">
    <property type="protein sequence ID" value="SDS08798.1"/>
    <property type="molecule type" value="Genomic_DNA"/>
</dbReference>
<dbReference type="PIRSF" id="PIRSF000350">
    <property type="entry name" value="Mercury_reductase_MerA"/>
    <property type="match status" value="1"/>
</dbReference>
<name>A0A1H1PBX7_9ACTN</name>
<dbReference type="GO" id="GO:0006103">
    <property type="term" value="P:2-oxoglutarate metabolic process"/>
    <property type="evidence" value="ECO:0007669"/>
    <property type="project" value="TreeGrafter"/>
</dbReference>
<dbReference type="GO" id="GO:0004148">
    <property type="term" value="F:dihydrolipoyl dehydrogenase (NADH) activity"/>
    <property type="evidence" value="ECO:0007669"/>
    <property type="project" value="TreeGrafter"/>
</dbReference>
<dbReference type="PRINTS" id="PR00411">
    <property type="entry name" value="PNDRDTASEI"/>
</dbReference>
<dbReference type="PANTHER" id="PTHR22912">
    <property type="entry name" value="DISULFIDE OXIDOREDUCTASE"/>
    <property type="match status" value="1"/>
</dbReference>
<feature type="binding site" evidence="5">
    <location>
        <position position="52"/>
    </location>
    <ligand>
        <name>FAD</name>
        <dbReference type="ChEBI" id="CHEBI:57692"/>
    </ligand>
</feature>
<dbReference type="InterPro" id="IPR050151">
    <property type="entry name" value="Class-I_Pyr_Nuc-Dis_Oxidored"/>
</dbReference>
<evidence type="ECO:0000256" key="3">
    <source>
        <dbReference type="ARBA" id="ARBA00022827"/>
    </source>
</evidence>
<dbReference type="Proteomes" id="UP000198983">
    <property type="component" value="Chromosome I"/>
</dbReference>
<evidence type="ECO:0000256" key="7">
    <source>
        <dbReference type="SAM" id="MobiDB-lite"/>
    </source>
</evidence>
<dbReference type="Gene3D" id="3.50.50.60">
    <property type="entry name" value="FAD/NAD(P)-binding domain"/>
    <property type="match status" value="2"/>
</dbReference>
<dbReference type="InterPro" id="IPR016156">
    <property type="entry name" value="FAD/NAD-linked_Rdtase_dimer_sf"/>
</dbReference>
<dbReference type="RefSeq" id="WP_172804907.1">
    <property type="nucleotide sequence ID" value="NZ_LT629732.1"/>
</dbReference>
<keyword evidence="5" id="KW-0547">Nucleotide-binding</keyword>
<dbReference type="SUPFAM" id="SSF55424">
    <property type="entry name" value="FAD/NAD-linked reductases, dimerisation (C-terminal) domain"/>
    <property type="match status" value="1"/>
</dbReference>
<evidence type="ECO:0000259" key="9">
    <source>
        <dbReference type="Pfam" id="PF07992"/>
    </source>
</evidence>
<dbReference type="PRINTS" id="PR00368">
    <property type="entry name" value="FADPNR"/>
</dbReference>
<keyword evidence="4 5" id="KW-0520">NAD</keyword>
<organism evidence="10 11">
    <name type="scientific">Actinopolymorpha singaporensis</name>
    <dbReference type="NCBI Taxonomy" id="117157"/>
    <lineage>
        <taxon>Bacteria</taxon>
        <taxon>Bacillati</taxon>
        <taxon>Actinomycetota</taxon>
        <taxon>Actinomycetes</taxon>
        <taxon>Propionibacteriales</taxon>
        <taxon>Actinopolymorphaceae</taxon>
        <taxon>Actinopolymorpha</taxon>
    </lineage>
</organism>
<keyword evidence="11" id="KW-1185">Reference proteome</keyword>
<evidence type="ECO:0000256" key="5">
    <source>
        <dbReference type="PIRSR" id="PIRSR000350-3"/>
    </source>
</evidence>
<feature type="region of interest" description="Disordered" evidence="7">
    <location>
        <begin position="127"/>
        <end position="146"/>
    </location>
</feature>
<keyword evidence="2" id="KW-0285">Flavoprotein</keyword>
<sequence>MADNTYDVIVIGGGAVGEVLAERVVKRGLSAVIVESELLGGECSYWACMPSKALLRSGEALRAAKNVKGASAAVTGELDAAAVLERRDSFTRNWDDSSQREWADGAGITVLKGRARLDGPKRVVVRLNDGNAGNGGTGGTGGTGGEERTLEARHAVAACVGSLPRIPDIPGLREVRPWTSRDATSAKEAPRRLAVIGAGPVGSELAQAWNDLGSQVTLLVAEDRMLPTLEPFAGEYVAKAHVEAGIDVRTNVTVQSVSRLAGTGGGEGDVGPLSVQTDQGEIVVDQILAATGREPSTGELGLETVGLEPGRWLDVDDSCRVNGVEGGWLYSAGDTNHRALFTHQGKYQARVCGDAIAARARGEHAAPVAWSPYAATADHGAVPAVVFTDPEVAMVGLTEQAAIDQGMTVRVAEYEIGNVAGAALYVDGYTGHAKLVVDQERLVPVGFTAVGPAAGELLHAATVAIVGEVPLDRLWHAVPAYPTVSEVWLRLLETYGM</sequence>
<feature type="domain" description="Pyridine nucleotide-disulphide oxidoreductase dimerisation" evidence="8">
    <location>
        <begin position="382"/>
        <end position="488"/>
    </location>
</feature>
<comment type="cofactor">
    <cofactor evidence="5">
        <name>FAD</name>
        <dbReference type="ChEBI" id="CHEBI:57692"/>
    </cofactor>
    <text evidence="5">Binds 1 FAD per subunit.</text>
</comment>
<feature type="binding site" evidence="5">
    <location>
        <position position="292"/>
    </location>
    <ligand>
        <name>NAD(+)</name>
        <dbReference type="ChEBI" id="CHEBI:57540"/>
    </ligand>
</feature>
<feature type="disulfide bond" description="Redox-active" evidence="6">
    <location>
        <begin position="43"/>
        <end position="48"/>
    </location>
</feature>
<dbReference type="Gene3D" id="3.30.390.30">
    <property type="match status" value="1"/>
</dbReference>
<protein>
    <submittedName>
        <fullName evidence="10">Dihydrolipoamide dehydrogenase</fullName>
    </submittedName>
</protein>
<evidence type="ECO:0000256" key="4">
    <source>
        <dbReference type="ARBA" id="ARBA00023027"/>
    </source>
</evidence>
<evidence type="ECO:0000256" key="6">
    <source>
        <dbReference type="PIRSR" id="PIRSR000350-4"/>
    </source>
</evidence>
<evidence type="ECO:0000259" key="8">
    <source>
        <dbReference type="Pfam" id="PF02852"/>
    </source>
</evidence>
<dbReference type="InterPro" id="IPR004099">
    <property type="entry name" value="Pyr_nucl-diS_OxRdtase_dimer"/>
</dbReference>
<evidence type="ECO:0000256" key="1">
    <source>
        <dbReference type="ARBA" id="ARBA00007532"/>
    </source>
</evidence>
<feature type="domain" description="FAD/NAD(P)-binding" evidence="9">
    <location>
        <begin position="6"/>
        <end position="336"/>
    </location>
</feature>
<feature type="binding site" evidence="5">
    <location>
        <position position="334"/>
    </location>
    <ligand>
        <name>FAD</name>
        <dbReference type="ChEBI" id="CHEBI:57692"/>
    </ligand>
</feature>
<dbReference type="InterPro" id="IPR036188">
    <property type="entry name" value="FAD/NAD-bd_sf"/>
</dbReference>
<dbReference type="PANTHER" id="PTHR22912:SF151">
    <property type="entry name" value="DIHYDROLIPOYL DEHYDROGENASE, MITOCHONDRIAL"/>
    <property type="match status" value="1"/>
</dbReference>
<dbReference type="STRING" id="117157.SAMN04489717_1583"/>
<feature type="binding site" evidence="5">
    <location>
        <begin position="197"/>
        <end position="204"/>
    </location>
    <ligand>
        <name>NAD(+)</name>
        <dbReference type="ChEBI" id="CHEBI:57540"/>
    </ligand>
</feature>
<gene>
    <name evidence="10" type="ORF">SAMN04489717_1583</name>
</gene>
<dbReference type="SUPFAM" id="SSF51905">
    <property type="entry name" value="FAD/NAD(P)-binding domain"/>
    <property type="match status" value="1"/>
</dbReference>
<dbReference type="GO" id="GO:0050660">
    <property type="term" value="F:flavin adenine dinucleotide binding"/>
    <property type="evidence" value="ECO:0007669"/>
    <property type="project" value="TreeGrafter"/>
</dbReference>
<evidence type="ECO:0000313" key="10">
    <source>
        <dbReference type="EMBL" id="SDS08798.1"/>
    </source>
</evidence>
<reference evidence="10 11" key="1">
    <citation type="submission" date="2016-10" db="EMBL/GenBank/DDBJ databases">
        <authorList>
            <person name="de Groot N.N."/>
        </authorList>
    </citation>
    <scope>NUCLEOTIDE SEQUENCE [LARGE SCALE GENOMIC DNA]</scope>
    <source>
        <strain evidence="10 11">DSM 22024</strain>
    </source>
</reference>